<dbReference type="AlphaFoldDB" id="A0A8S1GX55"/>
<proteinExistence type="predicted"/>
<feature type="region of interest" description="Disordered" evidence="1">
    <location>
        <begin position="59"/>
        <end position="94"/>
    </location>
</feature>
<comment type="caution">
    <text evidence="2">The sequence shown here is derived from an EMBL/GenBank/DDBJ whole genome shotgun (WGS) entry which is preliminary data.</text>
</comment>
<accession>A0A8S1GX55</accession>
<protein>
    <submittedName>
        <fullName evidence="2">Uncharacterized protein</fullName>
    </submittedName>
</protein>
<dbReference type="Proteomes" id="UP000835052">
    <property type="component" value="Unassembled WGS sequence"/>
</dbReference>
<dbReference type="EMBL" id="CAJGYM010000003">
    <property type="protein sequence ID" value="CAD6185810.1"/>
    <property type="molecule type" value="Genomic_DNA"/>
</dbReference>
<evidence type="ECO:0000256" key="1">
    <source>
        <dbReference type="SAM" id="MobiDB-lite"/>
    </source>
</evidence>
<evidence type="ECO:0000313" key="2">
    <source>
        <dbReference type="EMBL" id="CAD6185810.1"/>
    </source>
</evidence>
<feature type="compositionally biased region" description="Polar residues" evidence="1">
    <location>
        <begin position="77"/>
        <end position="94"/>
    </location>
</feature>
<evidence type="ECO:0000313" key="3">
    <source>
        <dbReference type="Proteomes" id="UP000835052"/>
    </source>
</evidence>
<organism evidence="2 3">
    <name type="scientific">Caenorhabditis auriculariae</name>
    <dbReference type="NCBI Taxonomy" id="2777116"/>
    <lineage>
        <taxon>Eukaryota</taxon>
        <taxon>Metazoa</taxon>
        <taxon>Ecdysozoa</taxon>
        <taxon>Nematoda</taxon>
        <taxon>Chromadorea</taxon>
        <taxon>Rhabditida</taxon>
        <taxon>Rhabditina</taxon>
        <taxon>Rhabditomorpha</taxon>
        <taxon>Rhabditoidea</taxon>
        <taxon>Rhabditidae</taxon>
        <taxon>Peloderinae</taxon>
        <taxon>Caenorhabditis</taxon>
    </lineage>
</organism>
<gene>
    <name evidence="2" type="ORF">CAUJ_LOCUS1729</name>
</gene>
<reference evidence="2" key="1">
    <citation type="submission" date="2020-10" db="EMBL/GenBank/DDBJ databases">
        <authorList>
            <person name="Kikuchi T."/>
        </authorList>
    </citation>
    <scope>NUCLEOTIDE SEQUENCE</scope>
    <source>
        <strain evidence="2">NKZ352</strain>
    </source>
</reference>
<name>A0A8S1GX55_9PELO</name>
<sequence length="94" mass="10216">MQTGGIFCVPRLEISRNDIPLFPCVRSRSVFRIQVTLSIDCYCSLDGCPVGQAPTQNEKRILKSHLSPTQGGKKKNSASSATPNCSTSRISSDK</sequence>
<keyword evidence="3" id="KW-1185">Reference proteome</keyword>